<evidence type="ECO:0000256" key="1">
    <source>
        <dbReference type="SAM" id="SignalP"/>
    </source>
</evidence>
<reference evidence="2 3" key="1">
    <citation type="submission" date="2019-12" db="EMBL/GenBank/DDBJ databases">
        <title>Rhizobium genotypes associated with high levels of biological nitrogen fixation by grain legumes in a temperate-maritime cropping system.</title>
        <authorList>
            <person name="Maluk M."/>
            <person name="Francesc Ferrando Molina F."/>
            <person name="Lopez Del Egido L."/>
            <person name="Lafos M."/>
            <person name="Langarica-Fuentes A."/>
            <person name="Gebre Yohannes G."/>
            <person name="Young M.W."/>
            <person name="Martin P."/>
            <person name="Gantlett R."/>
            <person name="Kenicer G."/>
            <person name="Hawes C."/>
            <person name="Begg G.S."/>
            <person name="Quilliam R.S."/>
            <person name="Squire G.R."/>
            <person name="Poole P.S."/>
            <person name="Young P.W."/>
            <person name="Iannetta P.M."/>
            <person name="James E.K."/>
        </authorList>
    </citation>
    <scope>NUCLEOTIDE SEQUENCE [LARGE SCALE GENOMIC DNA]</scope>
    <source>
        <strain evidence="2 3">JHI1096</strain>
    </source>
</reference>
<dbReference type="InterPro" id="IPR025145">
    <property type="entry name" value="DUF4087"/>
</dbReference>
<organism evidence="2 3">
    <name type="scientific">Rhizobium leguminosarum</name>
    <dbReference type="NCBI Taxonomy" id="384"/>
    <lineage>
        <taxon>Bacteria</taxon>
        <taxon>Pseudomonadati</taxon>
        <taxon>Pseudomonadota</taxon>
        <taxon>Alphaproteobacteria</taxon>
        <taxon>Hyphomicrobiales</taxon>
        <taxon>Rhizobiaceae</taxon>
        <taxon>Rhizobium/Agrobacterium group</taxon>
        <taxon>Rhizobium</taxon>
    </lineage>
</organism>
<keyword evidence="1" id="KW-0732">Signal</keyword>
<gene>
    <name evidence="2" type="ORF">GR204_32340</name>
</gene>
<dbReference type="RefSeq" id="WP_164579127.1">
    <property type="nucleotide sequence ID" value="NZ_JAAXDH010000063.1"/>
</dbReference>
<dbReference type="EMBL" id="WUEZ01000059">
    <property type="protein sequence ID" value="NEI38582.1"/>
    <property type="molecule type" value="Genomic_DNA"/>
</dbReference>
<accession>A0A6P0BKR0</accession>
<dbReference type="AlphaFoldDB" id="A0A6P0BKR0"/>
<evidence type="ECO:0000313" key="3">
    <source>
        <dbReference type="Proteomes" id="UP000471560"/>
    </source>
</evidence>
<dbReference type="Proteomes" id="UP000471560">
    <property type="component" value="Unassembled WGS sequence"/>
</dbReference>
<name>A0A6P0BKR0_RHILE</name>
<proteinExistence type="predicted"/>
<dbReference type="Pfam" id="PF13316">
    <property type="entry name" value="DUF4087"/>
    <property type="match status" value="1"/>
</dbReference>
<protein>
    <submittedName>
        <fullName evidence="2">DUF4087 domain-containing protein</fullName>
    </submittedName>
</protein>
<comment type="caution">
    <text evidence="2">The sequence shown here is derived from an EMBL/GenBank/DDBJ whole genome shotgun (WGS) entry which is preliminary data.</text>
</comment>
<sequence>MKLLTSVIILAVGTASAAQAERRCGWLSNPATGKWELYDAKGGWQIMFAGGDGSRAEGVDKIPDLTAGEYVYTFAIHGYACVCMNVDADQEAITRIYSVQQLPLATCRNDPAIQYFLKQD</sequence>
<feature type="chain" id="PRO_5026927066" evidence="1">
    <location>
        <begin position="18"/>
        <end position="120"/>
    </location>
</feature>
<evidence type="ECO:0000313" key="2">
    <source>
        <dbReference type="EMBL" id="NEI38582.1"/>
    </source>
</evidence>
<feature type="signal peptide" evidence="1">
    <location>
        <begin position="1"/>
        <end position="17"/>
    </location>
</feature>